<dbReference type="Pfam" id="PF00672">
    <property type="entry name" value="HAMP"/>
    <property type="match status" value="1"/>
</dbReference>
<comment type="catalytic activity">
    <reaction evidence="1">
        <text>ATP + protein L-histidine = ADP + protein N-phospho-L-histidine.</text>
        <dbReference type="EC" id="2.7.13.3"/>
    </reaction>
</comment>
<evidence type="ECO:0000256" key="12">
    <source>
        <dbReference type="ARBA" id="ARBA00023012"/>
    </source>
</evidence>
<dbReference type="InterPro" id="IPR036890">
    <property type="entry name" value="HATPase_C_sf"/>
</dbReference>
<dbReference type="EMBL" id="LT840184">
    <property type="protein sequence ID" value="SMF92894.1"/>
    <property type="molecule type" value="Genomic_DNA"/>
</dbReference>
<evidence type="ECO:0000313" key="18">
    <source>
        <dbReference type="Proteomes" id="UP000192940"/>
    </source>
</evidence>
<dbReference type="AlphaFoldDB" id="A0A1X7HTR0"/>
<dbReference type="GO" id="GO:0000155">
    <property type="term" value="F:phosphorelay sensor kinase activity"/>
    <property type="evidence" value="ECO:0007669"/>
    <property type="project" value="InterPro"/>
</dbReference>
<dbReference type="Proteomes" id="UP000192940">
    <property type="component" value="Chromosome I"/>
</dbReference>
<evidence type="ECO:0000256" key="7">
    <source>
        <dbReference type="ARBA" id="ARBA00022692"/>
    </source>
</evidence>
<dbReference type="PANTHER" id="PTHR34220:SF11">
    <property type="entry name" value="SENSOR PROTEIN KINASE HPTS"/>
    <property type="match status" value="1"/>
</dbReference>
<keyword evidence="9 17" id="KW-0418">Kinase</keyword>
<keyword evidence="8" id="KW-0547">Nucleotide-binding</keyword>
<evidence type="ECO:0000259" key="16">
    <source>
        <dbReference type="PROSITE" id="PS50885"/>
    </source>
</evidence>
<evidence type="ECO:0000313" key="17">
    <source>
        <dbReference type="EMBL" id="SMF92894.1"/>
    </source>
</evidence>
<dbReference type="InterPro" id="IPR003660">
    <property type="entry name" value="HAMP_dom"/>
</dbReference>
<dbReference type="STRING" id="1313296.SAMN05661091_6087"/>
<dbReference type="InterPro" id="IPR005467">
    <property type="entry name" value="His_kinase_dom"/>
</dbReference>
<feature type="transmembrane region" description="Helical" evidence="14">
    <location>
        <begin position="44"/>
        <end position="65"/>
    </location>
</feature>
<dbReference type="PROSITE" id="PS50109">
    <property type="entry name" value="HIS_KIN"/>
    <property type="match status" value="1"/>
</dbReference>
<proteinExistence type="predicted"/>
<keyword evidence="18" id="KW-1185">Reference proteome</keyword>
<protein>
    <recommendedName>
        <fullName evidence="3">histidine kinase</fullName>
        <ecNumber evidence="3">2.7.13.3</ecNumber>
    </recommendedName>
</protein>
<keyword evidence="4" id="KW-1003">Cell membrane</keyword>
<sequence>MPGLRKRCTLGAEVTIIEQGVFHIFRLRQFYLNHLKRKMFNKIVVLYSTVMIVLFAIAATLVYQYQTQRILREQTDANLKSAHVLNIYLSRQYESIQNIFQQIYGDATLSDELIYFLNHEYESYLKYRLDLYTKTGEQRLRSFNTLLKNYVEQEPSAKSVSIYSYPNNFYMHISRTNQQLNNESGSKNKWETWFARREQHSWDTMPQNEISGSSAGSSPRSYSYSRELKDPWTLKRVGMLNVEFDARQISSWLESRASVKGRILVLNAQGTVIYDSEDVYYGQTYPYHLDLEKSGDWVELDEPSKVNMLNVGNAGLSVVGIVSQSLIEESTESLRTGLILVTLVFMAASFAITFTIVRKFSKKVQRIIRSMNRIGEGDLSTRIQMSGEDELQQISRRFNDMGDRLEQYIDKMYTSEIKQKNAELIALQSQINPHFLYNTLESIRMKAYFVGAKEVGQMIYSLSVMFKNMVKKSTMVTVEEEIDMCSVYLDLFRIRYDGRLETEIEVDPEIQSLSIIKLLVQPIVENYIVHGFRPLEDNNKISVRAHRAGDRVVIIVSDNGTGIPEEKLIQIRQTLDKVLQPPDKALQSPDKGYRSIGLTNVHERIVLNYGNDYGVTINSTEGQGTEVRMEIPMLRKGETT</sequence>
<reference evidence="18" key="1">
    <citation type="submission" date="2017-04" db="EMBL/GenBank/DDBJ databases">
        <authorList>
            <person name="Varghese N."/>
            <person name="Submissions S."/>
        </authorList>
    </citation>
    <scope>NUCLEOTIDE SEQUENCE [LARGE SCALE GENOMIC DNA]</scope>
    <source>
        <strain evidence="18">N3/975</strain>
    </source>
</reference>
<keyword evidence="6" id="KW-0808">Transferase</keyword>
<gene>
    <name evidence="17" type="ORF">SAMN05661091_6087</name>
</gene>
<dbReference type="PANTHER" id="PTHR34220">
    <property type="entry name" value="SENSOR HISTIDINE KINASE YPDA"/>
    <property type="match status" value="1"/>
</dbReference>
<evidence type="ECO:0000256" key="14">
    <source>
        <dbReference type="SAM" id="Phobius"/>
    </source>
</evidence>
<evidence type="ECO:0000256" key="10">
    <source>
        <dbReference type="ARBA" id="ARBA00022840"/>
    </source>
</evidence>
<dbReference type="Pfam" id="PF06580">
    <property type="entry name" value="His_kinase"/>
    <property type="match status" value="1"/>
</dbReference>
<dbReference type="SUPFAM" id="SSF55874">
    <property type="entry name" value="ATPase domain of HSP90 chaperone/DNA topoisomerase II/histidine kinase"/>
    <property type="match status" value="1"/>
</dbReference>
<feature type="domain" description="HAMP" evidence="16">
    <location>
        <begin position="358"/>
        <end position="410"/>
    </location>
</feature>
<evidence type="ECO:0000256" key="4">
    <source>
        <dbReference type="ARBA" id="ARBA00022475"/>
    </source>
</evidence>
<dbReference type="RefSeq" id="WP_244562891.1">
    <property type="nucleotide sequence ID" value="NZ_LT840184.1"/>
</dbReference>
<comment type="subcellular location">
    <subcellularLocation>
        <location evidence="2">Cell membrane</location>
        <topology evidence="2">Multi-pass membrane protein</topology>
    </subcellularLocation>
</comment>
<keyword evidence="13 14" id="KW-0472">Membrane</keyword>
<organism evidence="17 18">
    <name type="scientific">Paenibacillus uliginis N3/975</name>
    <dbReference type="NCBI Taxonomy" id="1313296"/>
    <lineage>
        <taxon>Bacteria</taxon>
        <taxon>Bacillati</taxon>
        <taxon>Bacillota</taxon>
        <taxon>Bacilli</taxon>
        <taxon>Bacillales</taxon>
        <taxon>Paenibacillaceae</taxon>
        <taxon>Paenibacillus</taxon>
    </lineage>
</organism>
<evidence type="ECO:0000256" key="3">
    <source>
        <dbReference type="ARBA" id="ARBA00012438"/>
    </source>
</evidence>
<evidence type="ECO:0000256" key="13">
    <source>
        <dbReference type="ARBA" id="ARBA00023136"/>
    </source>
</evidence>
<evidence type="ECO:0000256" key="9">
    <source>
        <dbReference type="ARBA" id="ARBA00022777"/>
    </source>
</evidence>
<keyword evidence="11 14" id="KW-1133">Transmembrane helix</keyword>
<keyword evidence="7 14" id="KW-0812">Transmembrane</keyword>
<accession>A0A1X7HTR0</accession>
<feature type="domain" description="Histidine kinase" evidence="15">
    <location>
        <begin position="520"/>
        <end position="635"/>
    </location>
</feature>
<evidence type="ECO:0000256" key="6">
    <source>
        <dbReference type="ARBA" id="ARBA00022679"/>
    </source>
</evidence>
<dbReference type="InterPro" id="IPR010559">
    <property type="entry name" value="Sig_transdc_His_kin_internal"/>
</dbReference>
<evidence type="ECO:0000256" key="11">
    <source>
        <dbReference type="ARBA" id="ARBA00022989"/>
    </source>
</evidence>
<dbReference type="SUPFAM" id="SSF158472">
    <property type="entry name" value="HAMP domain-like"/>
    <property type="match status" value="1"/>
</dbReference>
<dbReference type="Pfam" id="PF02518">
    <property type="entry name" value="HATPase_c"/>
    <property type="match status" value="1"/>
</dbReference>
<evidence type="ECO:0000256" key="2">
    <source>
        <dbReference type="ARBA" id="ARBA00004651"/>
    </source>
</evidence>
<evidence type="ECO:0000259" key="15">
    <source>
        <dbReference type="PROSITE" id="PS50109"/>
    </source>
</evidence>
<keyword evidence="10" id="KW-0067">ATP-binding</keyword>
<dbReference type="GO" id="GO:0005886">
    <property type="term" value="C:plasma membrane"/>
    <property type="evidence" value="ECO:0007669"/>
    <property type="project" value="UniProtKB-SubCell"/>
</dbReference>
<dbReference type="CDD" id="cd06225">
    <property type="entry name" value="HAMP"/>
    <property type="match status" value="1"/>
</dbReference>
<name>A0A1X7HTR0_9BACL</name>
<keyword evidence="12" id="KW-0902">Two-component regulatory system</keyword>
<dbReference type="Gene3D" id="6.10.340.10">
    <property type="match status" value="1"/>
</dbReference>
<dbReference type="GO" id="GO:0005524">
    <property type="term" value="F:ATP binding"/>
    <property type="evidence" value="ECO:0007669"/>
    <property type="project" value="UniProtKB-KW"/>
</dbReference>
<evidence type="ECO:0000256" key="5">
    <source>
        <dbReference type="ARBA" id="ARBA00022553"/>
    </source>
</evidence>
<dbReference type="Gene3D" id="3.30.565.10">
    <property type="entry name" value="Histidine kinase-like ATPase, C-terminal domain"/>
    <property type="match status" value="1"/>
</dbReference>
<dbReference type="InterPro" id="IPR003594">
    <property type="entry name" value="HATPase_dom"/>
</dbReference>
<dbReference type="EC" id="2.7.13.3" evidence="3"/>
<dbReference type="PROSITE" id="PS50885">
    <property type="entry name" value="HAMP"/>
    <property type="match status" value="1"/>
</dbReference>
<dbReference type="InterPro" id="IPR050640">
    <property type="entry name" value="Bact_2-comp_sensor_kinase"/>
</dbReference>
<feature type="transmembrane region" description="Helical" evidence="14">
    <location>
        <begin position="337"/>
        <end position="357"/>
    </location>
</feature>
<evidence type="ECO:0000256" key="8">
    <source>
        <dbReference type="ARBA" id="ARBA00022741"/>
    </source>
</evidence>
<keyword evidence="5" id="KW-0597">Phosphoprotein</keyword>
<dbReference type="SMART" id="SM00304">
    <property type="entry name" value="HAMP"/>
    <property type="match status" value="1"/>
</dbReference>
<dbReference type="SMART" id="SM00387">
    <property type="entry name" value="HATPase_c"/>
    <property type="match status" value="1"/>
</dbReference>
<evidence type="ECO:0000256" key="1">
    <source>
        <dbReference type="ARBA" id="ARBA00000085"/>
    </source>
</evidence>